<dbReference type="PANTHER" id="PTHR36837:SF5">
    <property type="entry name" value="POLY-3-HYDROXYBUTYRATE SYNTHASE"/>
    <property type="match status" value="1"/>
</dbReference>
<evidence type="ECO:0000256" key="2">
    <source>
        <dbReference type="ARBA" id="ARBA00023315"/>
    </source>
</evidence>
<dbReference type="InterPro" id="IPR051321">
    <property type="entry name" value="PHA/PHB_synthase"/>
</dbReference>
<keyword evidence="2" id="KW-0012">Acyltransferase</keyword>
<name>A0A8J7SGJ5_9RHOB</name>
<evidence type="ECO:0000313" key="6">
    <source>
        <dbReference type="Proteomes" id="UP000655420"/>
    </source>
</evidence>
<dbReference type="Pfam" id="PF12551">
    <property type="entry name" value="PHBC_N"/>
    <property type="match status" value="1"/>
</dbReference>
<gene>
    <name evidence="5" type="ORF">H0I76_17940</name>
</gene>
<dbReference type="InterPro" id="IPR010941">
    <property type="entry name" value="PhaC_N"/>
</dbReference>
<dbReference type="GO" id="GO:0016746">
    <property type="term" value="F:acyltransferase activity"/>
    <property type="evidence" value="ECO:0007669"/>
    <property type="project" value="UniProtKB-KW"/>
</dbReference>
<proteinExistence type="predicted"/>
<evidence type="ECO:0000259" key="3">
    <source>
        <dbReference type="Pfam" id="PF07167"/>
    </source>
</evidence>
<dbReference type="AlphaFoldDB" id="A0A8J7SGJ5"/>
<keyword evidence="5" id="KW-0378">Hydrolase</keyword>
<dbReference type="EMBL" id="JAEHHL010000013">
    <property type="protein sequence ID" value="MBK0401083.1"/>
    <property type="molecule type" value="Genomic_DNA"/>
</dbReference>
<dbReference type="Gene3D" id="3.40.50.1820">
    <property type="entry name" value="alpha/beta hydrolase"/>
    <property type="match status" value="1"/>
</dbReference>
<dbReference type="InterPro" id="IPR022211">
    <property type="entry name" value="PHBC_N"/>
</dbReference>
<dbReference type="RefSeq" id="WP_200613167.1">
    <property type="nucleotide sequence ID" value="NZ_JAEHHL010000013.1"/>
</dbReference>
<dbReference type="SUPFAM" id="SSF53474">
    <property type="entry name" value="alpha/beta-Hydrolases"/>
    <property type="match status" value="1"/>
</dbReference>
<evidence type="ECO:0000256" key="1">
    <source>
        <dbReference type="ARBA" id="ARBA00022679"/>
    </source>
</evidence>
<evidence type="ECO:0000259" key="4">
    <source>
        <dbReference type="Pfam" id="PF12551"/>
    </source>
</evidence>
<dbReference type="InterPro" id="IPR029058">
    <property type="entry name" value="AB_hydrolase_fold"/>
</dbReference>
<sequence length="611" mass="68197">MPQPSTQPAGLLVDGTTSRARPLLPRIPLPPEAELDSYSMTAAGEIMDHATRALIARMTAGLSPAALWATWADWAIHLATSPGKQSQLASKALRKAIRLQRYAASCAFSHAADEPCIEPLAQDRRFRHESWQKPPFNLIYQSFLLTQQWWHNATTGVRGVTPGHERAAEFAARQVLDIFSPSNFIATNPELLERTRDELGQNLVRGAQNLVEDLDRMAAGKPPVGAEDFRVGLDVAVTPGKVVYRNRLIELIQYAPATDKVRPEPILIVPAWIMKYYILDLSPANSMVRYLTERGFTVFMISWRNPSPEDRDLGMEDYRKLGPMAALDAIGGICPGQKVHAVGYCLGGTLLSIAAAAMARDGDDRLQSISYFAAQSDFSEAGELMLFISESEVTFLEDMMWEQGFLDAKQMAGAFQLLHSNDLIWSRMLRVYLMGERDPMNDLMAWNADTTRMPFRMHSEYLRKLFLDNELSAGKYEVEGRPVALGDIRVPVFAVGTETDHVAPWRSVFKVHQQTDGEVTFVLTKGGHNAGVVSEPGHPRRHYRIDMRTHDMNHRSPDEWLQKATLREGSWWPAWCDWLEARSGEPATPPGLGFAAEPGLPDAPGTYVLMT</sequence>
<organism evidence="5 6">
    <name type="scientific">Thermohalobaculum xanthum</name>
    <dbReference type="NCBI Taxonomy" id="2753746"/>
    <lineage>
        <taxon>Bacteria</taxon>
        <taxon>Pseudomonadati</taxon>
        <taxon>Pseudomonadota</taxon>
        <taxon>Alphaproteobacteria</taxon>
        <taxon>Rhodobacterales</taxon>
        <taxon>Paracoccaceae</taxon>
        <taxon>Thermohalobaculum</taxon>
    </lineage>
</organism>
<feature type="domain" description="Poly-beta-hydroxybutyrate polymerase N-terminal" evidence="3">
    <location>
        <begin position="122"/>
        <end position="291"/>
    </location>
</feature>
<dbReference type="GO" id="GO:0042619">
    <property type="term" value="P:poly-hydroxybutyrate biosynthetic process"/>
    <property type="evidence" value="ECO:0007669"/>
    <property type="project" value="InterPro"/>
</dbReference>
<protein>
    <submittedName>
        <fullName evidence="5">Alpha/beta fold hydrolase</fullName>
    </submittedName>
</protein>
<keyword evidence="6" id="KW-1185">Reference proteome</keyword>
<accession>A0A8J7SGJ5</accession>
<dbReference type="PANTHER" id="PTHR36837">
    <property type="entry name" value="POLY(3-HYDROXYALKANOATE) POLYMERASE SUBUNIT PHAC"/>
    <property type="match status" value="1"/>
</dbReference>
<keyword evidence="1" id="KW-0808">Transferase</keyword>
<dbReference type="Pfam" id="PF07167">
    <property type="entry name" value="PhaC_N"/>
    <property type="match status" value="1"/>
</dbReference>
<reference evidence="5" key="1">
    <citation type="submission" date="2020-12" db="EMBL/GenBank/DDBJ databases">
        <title>Bacterial taxonomy.</title>
        <authorList>
            <person name="Pan X."/>
        </authorList>
    </citation>
    <scope>NUCLEOTIDE SEQUENCE</scope>
    <source>
        <strain evidence="5">M0105</strain>
    </source>
</reference>
<feature type="domain" description="Poly-beta-hydroxybutyrate polymerase N-terminal" evidence="4">
    <location>
        <begin position="45"/>
        <end position="84"/>
    </location>
</feature>
<comment type="caution">
    <text evidence="5">The sequence shown here is derived from an EMBL/GenBank/DDBJ whole genome shotgun (WGS) entry which is preliminary data.</text>
</comment>
<dbReference type="GO" id="GO:0016787">
    <property type="term" value="F:hydrolase activity"/>
    <property type="evidence" value="ECO:0007669"/>
    <property type="project" value="UniProtKB-KW"/>
</dbReference>
<evidence type="ECO:0000313" key="5">
    <source>
        <dbReference type="EMBL" id="MBK0401083.1"/>
    </source>
</evidence>
<dbReference type="Proteomes" id="UP000655420">
    <property type="component" value="Unassembled WGS sequence"/>
</dbReference>